<proteinExistence type="predicted"/>
<comment type="caution">
    <text evidence="2">The sequence shown here is derived from an EMBL/GenBank/DDBJ whole genome shotgun (WGS) entry which is preliminary data.</text>
</comment>
<evidence type="ECO:0000313" key="2">
    <source>
        <dbReference type="EMBL" id="RRT42606.1"/>
    </source>
</evidence>
<feature type="region of interest" description="Disordered" evidence="1">
    <location>
        <begin position="128"/>
        <end position="151"/>
    </location>
</feature>
<sequence length="249" mass="26749">MLIAASHSFCTGAQQRRLCFLLLLRTRASTDSIAGHNRCPSLISSSASSVAIAASPRPCHPCRGYFFLDSIRDLWLQPAPAQQHHRYLPPVVVVVVLNPLQRPSATRCSQPLPPLLPQQPHITAALPSSTTAVATPSSATTPPAHSPLLSPPAPAVGQRRCLLCSQLQPPLGAPHADATTLSVSDCHRLRRTTAPLTFLPRFLVGPPLPHSLPLPLLPSSPQPRHPFFLPVVQPKAKVAAILPCYHSHL</sequence>
<evidence type="ECO:0000256" key="1">
    <source>
        <dbReference type="SAM" id="MobiDB-lite"/>
    </source>
</evidence>
<name>A0A426XT22_ENSVE</name>
<dbReference type="Proteomes" id="UP000287651">
    <property type="component" value="Unassembled WGS sequence"/>
</dbReference>
<reference evidence="2 3" key="1">
    <citation type="journal article" date="2014" name="Agronomy (Basel)">
        <title>A Draft Genome Sequence for Ensete ventricosum, the Drought-Tolerant Tree Against Hunger.</title>
        <authorList>
            <person name="Harrison J."/>
            <person name="Moore K.A."/>
            <person name="Paszkiewicz K."/>
            <person name="Jones T."/>
            <person name="Grant M."/>
            <person name="Ambacheew D."/>
            <person name="Muzemil S."/>
            <person name="Studholme D.J."/>
        </authorList>
    </citation>
    <scope>NUCLEOTIDE SEQUENCE [LARGE SCALE GENOMIC DNA]</scope>
</reference>
<protein>
    <submittedName>
        <fullName evidence="2">Uncharacterized protein</fullName>
    </submittedName>
</protein>
<organism evidence="2 3">
    <name type="scientific">Ensete ventricosum</name>
    <name type="common">Abyssinian banana</name>
    <name type="synonym">Musa ensete</name>
    <dbReference type="NCBI Taxonomy" id="4639"/>
    <lineage>
        <taxon>Eukaryota</taxon>
        <taxon>Viridiplantae</taxon>
        <taxon>Streptophyta</taxon>
        <taxon>Embryophyta</taxon>
        <taxon>Tracheophyta</taxon>
        <taxon>Spermatophyta</taxon>
        <taxon>Magnoliopsida</taxon>
        <taxon>Liliopsida</taxon>
        <taxon>Zingiberales</taxon>
        <taxon>Musaceae</taxon>
        <taxon>Ensete</taxon>
    </lineage>
</organism>
<gene>
    <name evidence="2" type="ORF">B296_00033314</name>
</gene>
<evidence type="ECO:0000313" key="3">
    <source>
        <dbReference type="Proteomes" id="UP000287651"/>
    </source>
</evidence>
<accession>A0A426XT22</accession>
<dbReference type="EMBL" id="AMZH03017720">
    <property type="protein sequence ID" value="RRT42606.1"/>
    <property type="molecule type" value="Genomic_DNA"/>
</dbReference>
<feature type="compositionally biased region" description="Low complexity" evidence="1">
    <location>
        <begin position="128"/>
        <end position="148"/>
    </location>
</feature>
<dbReference type="AlphaFoldDB" id="A0A426XT22"/>